<keyword evidence="5" id="KW-1185">Reference proteome</keyword>
<evidence type="ECO:0000256" key="1">
    <source>
        <dbReference type="ARBA" id="ARBA00006484"/>
    </source>
</evidence>
<dbReference type="CDD" id="cd05233">
    <property type="entry name" value="SDR_c"/>
    <property type="match status" value="1"/>
</dbReference>
<dbReference type="InterPro" id="IPR020904">
    <property type="entry name" value="Sc_DH/Rdtase_CS"/>
</dbReference>
<dbReference type="AlphaFoldDB" id="A0A5B9DJ75"/>
<accession>A0A5B9DJ75</accession>
<dbReference type="SMART" id="SM00822">
    <property type="entry name" value="PKS_KR"/>
    <property type="match status" value="1"/>
</dbReference>
<dbReference type="Proteomes" id="UP000321062">
    <property type="component" value="Chromosome"/>
</dbReference>
<evidence type="ECO:0000259" key="3">
    <source>
        <dbReference type="SMART" id="SM00822"/>
    </source>
</evidence>
<dbReference type="PANTHER" id="PTHR43639:SF1">
    <property type="entry name" value="SHORT-CHAIN DEHYDROGENASE_REDUCTASE FAMILY PROTEIN"/>
    <property type="match status" value="1"/>
</dbReference>
<dbReference type="InterPro" id="IPR036291">
    <property type="entry name" value="NAD(P)-bd_dom_sf"/>
</dbReference>
<dbReference type="FunFam" id="3.40.50.720:FF:000084">
    <property type="entry name" value="Short-chain dehydrogenase reductase"/>
    <property type="match status" value="1"/>
</dbReference>
<evidence type="ECO:0000313" key="5">
    <source>
        <dbReference type="Proteomes" id="UP000321062"/>
    </source>
</evidence>
<dbReference type="PROSITE" id="PS00061">
    <property type="entry name" value="ADH_SHORT"/>
    <property type="match status" value="1"/>
</dbReference>
<dbReference type="InterPro" id="IPR057326">
    <property type="entry name" value="KR_dom"/>
</dbReference>
<comment type="similarity">
    <text evidence="1">Belongs to the short-chain dehydrogenases/reductases (SDR) family.</text>
</comment>
<gene>
    <name evidence="4" type="ORF">FNA67_03440</name>
</gene>
<feature type="domain" description="Ketoreductase" evidence="3">
    <location>
        <begin position="13"/>
        <end position="192"/>
    </location>
</feature>
<dbReference type="PRINTS" id="PR00081">
    <property type="entry name" value="GDHRDH"/>
</dbReference>
<dbReference type="Gene3D" id="3.40.50.720">
    <property type="entry name" value="NAD(P)-binding Rossmann-like Domain"/>
    <property type="match status" value="1"/>
</dbReference>
<dbReference type="KEGG" id="yti:FNA67_03440"/>
<name>A0A5B9DJ75_9HYPH</name>
<dbReference type="OrthoDB" id="9789398at2"/>
<evidence type="ECO:0000256" key="2">
    <source>
        <dbReference type="ARBA" id="ARBA00023002"/>
    </source>
</evidence>
<dbReference type="PANTHER" id="PTHR43639">
    <property type="entry name" value="OXIDOREDUCTASE, SHORT-CHAIN DEHYDROGENASE/REDUCTASE FAMILY (AFU_ORTHOLOGUE AFUA_5G02870)"/>
    <property type="match status" value="1"/>
</dbReference>
<evidence type="ECO:0000313" key="4">
    <source>
        <dbReference type="EMBL" id="QEE19280.1"/>
    </source>
</evidence>
<dbReference type="SUPFAM" id="SSF51735">
    <property type="entry name" value="NAD(P)-binding Rossmann-fold domains"/>
    <property type="match status" value="1"/>
</dbReference>
<dbReference type="InterPro" id="IPR002347">
    <property type="entry name" value="SDR_fam"/>
</dbReference>
<proteinExistence type="inferred from homology"/>
<dbReference type="PRINTS" id="PR00080">
    <property type="entry name" value="SDRFAMILY"/>
</dbReference>
<reference evidence="4 5" key="1">
    <citation type="journal article" date="2015" name="Int. J. Syst. Evol. Microbiol.">
        <title>Youhaiella tibetensis gen. nov., sp. nov., isolated from subsurface sediment.</title>
        <authorList>
            <person name="Wang Y.X."/>
            <person name="Huang F.Q."/>
            <person name="Nogi Y."/>
            <person name="Pang S.J."/>
            <person name="Wang P.K."/>
            <person name="Lv J."/>
        </authorList>
    </citation>
    <scope>NUCLEOTIDE SEQUENCE [LARGE SCALE GENOMIC DNA]</scope>
    <source>
        <strain evidence="5">fig4</strain>
    </source>
</reference>
<organism evidence="4 5">
    <name type="scientific">Paradevosia tibetensis</name>
    <dbReference type="NCBI Taxonomy" id="1447062"/>
    <lineage>
        <taxon>Bacteria</taxon>
        <taxon>Pseudomonadati</taxon>
        <taxon>Pseudomonadota</taxon>
        <taxon>Alphaproteobacteria</taxon>
        <taxon>Hyphomicrobiales</taxon>
        <taxon>Devosiaceae</taxon>
        <taxon>Paradevosia</taxon>
    </lineage>
</organism>
<sequence length="255" mass="27543">MSQYARYPSLAGCVVLVTGGASGIGADVVRAFAENDARVAFLDIQDEAADALVADLATATHKPLYLHCDLTDIEALRAAIETVRTRLGPVAVLVNNAANDDRHQVADVTVEYWDRAQDINLRPQFFAAQAVHPHMRALGHGSIINFSSISWRNGADAMAAYATAKAAVLGLTKALARAFGPDNIRVNAIEPGAVMTERQRQLWYRTPQSIEAMVGRQLIRKVLTGEEIARMVLFLAADDSAMITKQSFIVDAGLA</sequence>
<dbReference type="EMBL" id="CP041690">
    <property type="protein sequence ID" value="QEE19280.1"/>
    <property type="molecule type" value="Genomic_DNA"/>
</dbReference>
<protein>
    <submittedName>
        <fullName evidence="4">SDR family oxidoreductase</fullName>
    </submittedName>
</protein>
<dbReference type="Pfam" id="PF13561">
    <property type="entry name" value="adh_short_C2"/>
    <property type="match status" value="1"/>
</dbReference>
<keyword evidence="2" id="KW-0560">Oxidoreductase</keyword>
<dbReference type="GO" id="GO:0016491">
    <property type="term" value="F:oxidoreductase activity"/>
    <property type="evidence" value="ECO:0007669"/>
    <property type="project" value="UniProtKB-KW"/>
</dbReference>
<dbReference type="RefSeq" id="WP_147655084.1">
    <property type="nucleotide sequence ID" value="NZ_BMFM01000001.1"/>
</dbReference>